<dbReference type="EMBL" id="JAVRJZ010000012">
    <property type="protein sequence ID" value="KAK2716296.1"/>
    <property type="molecule type" value="Genomic_DNA"/>
</dbReference>
<evidence type="ECO:0000256" key="4">
    <source>
        <dbReference type="ARBA" id="ARBA00023242"/>
    </source>
</evidence>
<evidence type="ECO:0000313" key="7">
    <source>
        <dbReference type="EMBL" id="KAK2716296.1"/>
    </source>
</evidence>
<accession>A0AA88I1A7</accession>
<dbReference type="InterPro" id="IPR039776">
    <property type="entry name" value="Pds5"/>
</dbReference>
<keyword evidence="3" id="KW-0498">Mitosis</keyword>
<proteinExistence type="predicted"/>
<feature type="compositionally biased region" description="Basic and acidic residues" evidence="6">
    <location>
        <begin position="1186"/>
        <end position="1196"/>
    </location>
</feature>
<dbReference type="PANTHER" id="PTHR12663">
    <property type="entry name" value="ANDROGEN INDUCED INHIBITOR OF PROLIFERATION AS3 / PDS5-RELATED"/>
    <property type="match status" value="1"/>
</dbReference>
<dbReference type="PANTHER" id="PTHR12663:SF0">
    <property type="entry name" value="PRECOCIOUS DISSOCIATION OF SISTERS 5, ISOFORM A"/>
    <property type="match status" value="1"/>
</dbReference>
<keyword evidence="2" id="KW-0132">Cell division</keyword>
<name>A0AA88I1A7_ARTSF</name>
<reference evidence="7" key="1">
    <citation type="submission" date="2023-07" db="EMBL/GenBank/DDBJ databases">
        <title>Chromosome-level genome assembly of Artemia franciscana.</title>
        <authorList>
            <person name="Jo E."/>
        </authorList>
    </citation>
    <scope>NUCLEOTIDE SEQUENCE</scope>
    <source>
        <tissue evidence="7">Whole body</tissue>
    </source>
</reference>
<keyword evidence="8" id="KW-1185">Reference proteome</keyword>
<evidence type="ECO:0000256" key="6">
    <source>
        <dbReference type="SAM" id="MobiDB-lite"/>
    </source>
</evidence>
<feature type="compositionally biased region" description="Acidic residues" evidence="6">
    <location>
        <begin position="1173"/>
        <end position="1185"/>
    </location>
</feature>
<dbReference type="CDD" id="cd19953">
    <property type="entry name" value="PDS5"/>
    <property type="match status" value="1"/>
</dbReference>
<dbReference type="GO" id="GO:0006281">
    <property type="term" value="P:DNA repair"/>
    <property type="evidence" value="ECO:0007669"/>
    <property type="project" value="TreeGrafter"/>
</dbReference>
<dbReference type="Proteomes" id="UP001187531">
    <property type="component" value="Unassembled WGS sequence"/>
</dbReference>
<evidence type="ECO:0000256" key="1">
    <source>
        <dbReference type="ARBA" id="ARBA00004123"/>
    </source>
</evidence>
<organism evidence="7 8">
    <name type="scientific">Artemia franciscana</name>
    <name type="common">Brine shrimp</name>
    <name type="synonym">Artemia sanfranciscana</name>
    <dbReference type="NCBI Taxonomy" id="6661"/>
    <lineage>
        <taxon>Eukaryota</taxon>
        <taxon>Metazoa</taxon>
        <taxon>Ecdysozoa</taxon>
        <taxon>Arthropoda</taxon>
        <taxon>Crustacea</taxon>
        <taxon>Branchiopoda</taxon>
        <taxon>Anostraca</taxon>
        <taxon>Artemiidae</taxon>
        <taxon>Artemia</taxon>
    </lineage>
</organism>
<dbReference type="GO" id="GO:0000785">
    <property type="term" value="C:chromatin"/>
    <property type="evidence" value="ECO:0007669"/>
    <property type="project" value="TreeGrafter"/>
</dbReference>
<keyword evidence="4" id="KW-0539">Nucleus</keyword>
<dbReference type="AlphaFoldDB" id="A0AA88I1A7"/>
<feature type="compositionally biased region" description="Low complexity" evidence="6">
    <location>
        <begin position="1225"/>
        <end position="1245"/>
    </location>
</feature>
<dbReference type="SUPFAM" id="SSF48371">
    <property type="entry name" value="ARM repeat"/>
    <property type="match status" value="1"/>
</dbReference>
<dbReference type="GO" id="GO:0005634">
    <property type="term" value="C:nucleus"/>
    <property type="evidence" value="ECO:0007669"/>
    <property type="project" value="UniProtKB-SubCell"/>
</dbReference>
<dbReference type="EMBL" id="JAVRJZ010000012">
    <property type="protein sequence ID" value="KAK2716295.1"/>
    <property type="molecule type" value="Genomic_DNA"/>
</dbReference>
<dbReference type="GO" id="GO:0051301">
    <property type="term" value="P:cell division"/>
    <property type="evidence" value="ECO:0007669"/>
    <property type="project" value="UniProtKB-KW"/>
</dbReference>
<feature type="compositionally biased region" description="Polar residues" evidence="6">
    <location>
        <begin position="1197"/>
        <end position="1215"/>
    </location>
</feature>
<comment type="subcellular location">
    <subcellularLocation>
        <location evidence="1">Nucleus</location>
    </subcellularLocation>
</comment>
<dbReference type="Pfam" id="PF20168">
    <property type="entry name" value="PDS5"/>
    <property type="match status" value="1"/>
</dbReference>
<sequence>MGKDDALVYPTGCKPVEDDMNTDELIRRLKTLAHILQTMGQDDGSLRKFTPLAMHLAQDAFMNHDSRDVQLLIACCIADVLRIYAPEAPYIDPDHIKSIFMFLIRQLNGLRDPKDPAFKRYFYLLENLAYVKSFNMCFDLEDSQEIFCALAALVFKIVNDEHSAKVKSFMLDLLHPLITESDSVSNELLDIILSNIVEPHKTQRKNAYLLAKELIVKCSDTLQPYIRSFFQSVMIVGNKDESNLYIARKIYDLLYELNDICPSVLLSVLPQLEFKLKSTDEKERMESVSLLARMFSVKDSRLAYEHKQLWRAFLGRFNDINYKIRVKCVQYSMHFLLNHPELRQDIVEALRLRLHDSEEAVRYEVVMAVVSTIRKDFSVVSDNEDLLNFIKERTLDKKFKIRKEAMQGLALIYKTFITETDVPDATRRAVTWIKDKILHAYYMPSQDDRLLIEKLFNTCLVPYTLPPEQRMRKLYYLYATIDENATRALNEMHKHQQGVRKHMGELIEQVKRSDITAEQRETDLVIRINMIARIMPYPVRGAEYLQKLCQQMLNDSVLVRDLEIMVNNNSSCKDSADAFRRVLKKLGMPVMTNLYHSTIKMLLERMSSVIVDHEALKHLIELIQSCLIDPEFSHELGIPEEEAGEKGLKLLMMLSYVYPGHFLHEDILLDLVSFLDVEENSIAPNILAVLTFVGKHKSLSSVSPGAVQKLLPLCERFAVTGTTKQAKNAVRCLVANVPQEEHEELFTNILNQLKTNLEDPSSEHYLTGIVSAGHIAQNVSLGKNFQVQMKNLVARQIVRELLMKELNDRNYVIDEEWIEESELPLECLCRVEGFKMLARWLIGLKTDTFSAQKTFRMITCFIQNKGDVLQTGKFGKAEMAWLRLAAGSAFLKICEQKGVGDQFQTDQFYTLSSLMLDDVPQVREKFSAKLNKGLVTGVPFFCLPLDFMGMYVYGGLEQDKNLRGKMKRYMEVAISKRRDYIRTMTLSGLSEGVSDALGHILPDYMLLFAITILTHCPEYELHDDAGILHQFKKCLWFILEPLINKNEGYSFGFYKQMIEKAKNCKDATNPNDAEMNKKLWTICDLAMVLILQKTTNFDLKEGEVEVRIPPMYFLKSEDPNWVNAAVYLPLELQHNLKNVAPSASISHPMQRTTKRPRITHNESKIIVGTIPMDDYEDEEEEEEEVPPLHKESRLDISTRSNQGQKLTIRPTTSTRGRPPGSKNKAIILTTKASSSTTAADSQIATRSTRHQK</sequence>
<evidence type="ECO:0000313" key="8">
    <source>
        <dbReference type="Proteomes" id="UP001187531"/>
    </source>
</evidence>
<comment type="caution">
    <text evidence="7">The sequence shown here is derived from an EMBL/GenBank/DDBJ whole genome shotgun (WGS) entry which is preliminary data.</text>
</comment>
<protein>
    <submittedName>
        <fullName evidence="7">Uncharacterized protein</fullName>
    </submittedName>
</protein>
<dbReference type="Gene3D" id="1.25.10.10">
    <property type="entry name" value="Leucine-rich Repeat Variant"/>
    <property type="match status" value="1"/>
</dbReference>
<keyword evidence="5" id="KW-0131">Cell cycle</keyword>
<feature type="region of interest" description="Disordered" evidence="6">
    <location>
        <begin position="1172"/>
        <end position="1252"/>
    </location>
</feature>
<dbReference type="InterPro" id="IPR016024">
    <property type="entry name" value="ARM-type_fold"/>
</dbReference>
<evidence type="ECO:0000256" key="5">
    <source>
        <dbReference type="ARBA" id="ARBA00023306"/>
    </source>
</evidence>
<dbReference type="EMBL" id="JAVRJZ010000012">
    <property type="protein sequence ID" value="KAK2716298.1"/>
    <property type="molecule type" value="Genomic_DNA"/>
</dbReference>
<dbReference type="GO" id="GO:0007064">
    <property type="term" value="P:mitotic sister chromatid cohesion"/>
    <property type="evidence" value="ECO:0007669"/>
    <property type="project" value="InterPro"/>
</dbReference>
<dbReference type="InterPro" id="IPR011989">
    <property type="entry name" value="ARM-like"/>
</dbReference>
<gene>
    <name evidence="7" type="ORF">QYM36_010765</name>
</gene>
<evidence type="ECO:0000256" key="2">
    <source>
        <dbReference type="ARBA" id="ARBA00022618"/>
    </source>
</evidence>
<evidence type="ECO:0000256" key="3">
    <source>
        <dbReference type="ARBA" id="ARBA00022776"/>
    </source>
</evidence>